<sequence length="85" mass="9092">MKASAEDQTSDPDDYTKGEYLQVVFSLGLGIGLIGTSITYITGYPEGLGWVDFLTVLPYAIPFWLLGLLGLGFVGILVTGFAKAE</sequence>
<keyword evidence="1" id="KW-0812">Transmembrane</keyword>
<accession>A0A1H6W3X6</accession>
<proteinExistence type="predicted"/>
<feature type="transmembrane region" description="Helical" evidence="1">
    <location>
        <begin position="20"/>
        <end position="41"/>
    </location>
</feature>
<evidence type="ECO:0000256" key="1">
    <source>
        <dbReference type="SAM" id="Phobius"/>
    </source>
</evidence>
<dbReference type="RefSeq" id="WP_089673076.1">
    <property type="nucleotide sequence ID" value="NZ_CP024845.1"/>
</dbReference>
<dbReference type="EMBL" id="FNYR01000019">
    <property type="protein sequence ID" value="SEJ07222.1"/>
    <property type="molecule type" value="Genomic_DNA"/>
</dbReference>
<dbReference type="KEGG" id="hae:halTADL_1475"/>
<evidence type="ECO:0000313" key="2">
    <source>
        <dbReference type="EMBL" id="SEJ07222.1"/>
    </source>
</evidence>
<reference evidence="2 3" key="1">
    <citation type="submission" date="2016-10" db="EMBL/GenBank/DDBJ databases">
        <authorList>
            <person name="de Groot N.N."/>
        </authorList>
    </citation>
    <scope>NUCLEOTIDE SEQUENCE [LARGE SCALE GENOMIC DNA]</scope>
    <source>
        <strain evidence="2 3">DSM 22187</strain>
    </source>
</reference>
<feature type="transmembrane region" description="Helical" evidence="1">
    <location>
        <begin position="61"/>
        <end position="82"/>
    </location>
</feature>
<gene>
    <name evidence="2" type="ORF">SAMN05444271_11939</name>
</gene>
<dbReference type="AlphaFoldDB" id="A0A1H6W3X6"/>
<dbReference type="Proteomes" id="UP000198888">
    <property type="component" value="Unassembled WGS sequence"/>
</dbReference>
<name>A0A1H6W3X6_9EURY</name>
<organism evidence="2 3">
    <name type="scientific">Halohasta litchfieldiae</name>
    <dbReference type="NCBI Taxonomy" id="1073996"/>
    <lineage>
        <taxon>Archaea</taxon>
        <taxon>Methanobacteriati</taxon>
        <taxon>Methanobacteriota</taxon>
        <taxon>Stenosarchaea group</taxon>
        <taxon>Halobacteria</taxon>
        <taxon>Halobacteriales</taxon>
        <taxon>Haloferacaceae</taxon>
        <taxon>Halohasta</taxon>
    </lineage>
</organism>
<keyword evidence="1" id="KW-1133">Transmembrane helix</keyword>
<accession>A0A2H4Q1I8</accession>
<protein>
    <submittedName>
        <fullName evidence="2">Uncharacterized protein</fullName>
    </submittedName>
</protein>
<evidence type="ECO:0000313" key="3">
    <source>
        <dbReference type="Proteomes" id="UP000198888"/>
    </source>
</evidence>
<dbReference type="GeneID" id="35002281"/>
<keyword evidence="1" id="KW-0472">Membrane</keyword>
<keyword evidence="3" id="KW-1185">Reference proteome</keyword>